<evidence type="ECO:0000256" key="10">
    <source>
        <dbReference type="ARBA" id="ARBA00023268"/>
    </source>
</evidence>
<keyword evidence="9" id="KW-0233">DNA recombination</keyword>
<sequence length="646" mass="75077">MTTCAKKAEVILESDNYFHWEFAMRMALARKGLLVHVQVEKDSAEHHTKIHPASSAIQAWNTLRDFYNRTTMYNRVTITRRLHEFNMEDGTTISLPAEYQLIASIVENSRDVTLIEVKENLLKEYERQEKKKTTERALKATSYRGRCENGRFDKGDKVYGRKSNGGRRVVAERDMSVEFQRMSCIIWVMSRAIASGKKIGKAYVLDCQENTAYYTKYSMTKGGARYVLTFVDDYSRYVVAYFLTKKSEVSSKFKSFVKLYENHPQQNGVAKRMNRTITEKARSMLHYKGVSAIWWAEALMYKMKTSLYHLRVFGSIRFTHIDKLKRTKLEQKSFKCMFFGATRPEWIRAMNEELKAHADNGSWAQRDEHGRVVRYKARLVAKGFKQKFGVDFFKTDSPEANMNSIRVVLSVVVEAYVTEQLDVDTAFLNSDLEKRVHMAVPYVIRNAGNMMCRLDKAIYGLKRAASVWHKTIHRVYEDWVSQLRCRRVCLSKTSEEIQGVKSALKHAFKMKELGEAKFILGMEIDHDYSSKTLMIKQTRYIDDVAERFNGRQDDEERMKMKAKSYRALIGCLLYITTCTRPDVAYIATQLSRFLENPGIQHWRAAIRVLRYLKGTRELGVVYNSKSGKVKLTAYTDADWGSNLYDR</sequence>
<dbReference type="GO" id="GO:0004519">
    <property type="term" value="F:endonuclease activity"/>
    <property type="evidence" value="ECO:0007669"/>
    <property type="project" value="UniProtKB-KW"/>
</dbReference>
<dbReference type="Gene3D" id="3.30.420.10">
    <property type="entry name" value="Ribonuclease H-like superfamily/Ribonuclease H"/>
    <property type="match status" value="2"/>
</dbReference>
<gene>
    <name evidence="12" type="ORF">PHPALM_31371</name>
</gene>
<evidence type="ECO:0000256" key="8">
    <source>
        <dbReference type="ARBA" id="ARBA00022932"/>
    </source>
</evidence>
<comment type="caution">
    <text evidence="12">The sequence shown here is derived from an EMBL/GenBank/DDBJ whole genome shotgun (WGS) entry which is preliminary data.</text>
</comment>
<dbReference type="PANTHER" id="PTHR42648:SF11">
    <property type="entry name" value="TRANSPOSON TY4-P GAG-POL POLYPROTEIN"/>
    <property type="match status" value="1"/>
</dbReference>
<keyword evidence="8" id="KW-0808">Transferase</keyword>
<accession>A0A2P4X2Q5</accession>
<dbReference type="GO" id="GO:0003676">
    <property type="term" value="F:nucleic acid binding"/>
    <property type="evidence" value="ECO:0007669"/>
    <property type="project" value="InterPro"/>
</dbReference>
<protein>
    <submittedName>
        <fullName evidence="12">Polyprotein</fullName>
    </submittedName>
</protein>
<dbReference type="GO" id="GO:0016787">
    <property type="term" value="F:hydrolase activity"/>
    <property type="evidence" value="ECO:0007669"/>
    <property type="project" value="UniProtKB-KW"/>
</dbReference>
<evidence type="ECO:0000256" key="6">
    <source>
        <dbReference type="ARBA" id="ARBA00022908"/>
    </source>
</evidence>
<organism evidence="12 13">
    <name type="scientific">Phytophthora palmivora</name>
    <dbReference type="NCBI Taxonomy" id="4796"/>
    <lineage>
        <taxon>Eukaryota</taxon>
        <taxon>Sar</taxon>
        <taxon>Stramenopiles</taxon>
        <taxon>Oomycota</taxon>
        <taxon>Peronosporomycetes</taxon>
        <taxon>Peronosporales</taxon>
        <taxon>Peronosporaceae</taxon>
        <taxon>Phytophthora</taxon>
    </lineage>
</organism>
<dbReference type="Pfam" id="PF14223">
    <property type="entry name" value="Retrotran_gag_2"/>
    <property type="match status" value="1"/>
</dbReference>
<dbReference type="GO" id="GO:0003964">
    <property type="term" value="F:RNA-directed DNA polymerase activity"/>
    <property type="evidence" value="ECO:0007669"/>
    <property type="project" value="UniProtKB-KW"/>
</dbReference>
<proteinExistence type="predicted"/>
<dbReference type="Proteomes" id="UP000237271">
    <property type="component" value="Unassembled WGS sequence"/>
</dbReference>
<dbReference type="GO" id="GO:0006310">
    <property type="term" value="P:DNA recombination"/>
    <property type="evidence" value="ECO:0007669"/>
    <property type="project" value="UniProtKB-KW"/>
</dbReference>
<evidence type="ECO:0000256" key="2">
    <source>
        <dbReference type="ARBA" id="ARBA00022723"/>
    </source>
</evidence>
<evidence type="ECO:0000313" key="12">
    <source>
        <dbReference type="EMBL" id="POM59841.1"/>
    </source>
</evidence>
<keyword evidence="8" id="KW-0239">DNA-directed DNA polymerase</keyword>
<dbReference type="SUPFAM" id="SSF56672">
    <property type="entry name" value="DNA/RNA polymerases"/>
    <property type="match status" value="1"/>
</dbReference>
<dbReference type="PANTHER" id="PTHR42648">
    <property type="entry name" value="TRANSPOSASE, PUTATIVE-RELATED"/>
    <property type="match status" value="1"/>
</dbReference>
<dbReference type="Pfam" id="PF07727">
    <property type="entry name" value="RVT_2"/>
    <property type="match status" value="1"/>
</dbReference>
<reference evidence="12 13" key="1">
    <citation type="journal article" date="2017" name="Genome Biol. Evol.">
        <title>Phytophthora megakarya and P. palmivora, closely related causal agents of cacao black pod rot, underwent increases in genome sizes and gene numbers by different mechanisms.</title>
        <authorList>
            <person name="Ali S.S."/>
            <person name="Shao J."/>
            <person name="Lary D.J."/>
            <person name="Kronmiller B."/>
            <person name="Shen D."/>
            <person name="Strem M.D."/>
            <person name="Amoako-Attah I."/>
            <person name="Akrofi A.Y."/>
            <person name="Begoude B.A."/>
            <person name="Ten Hoopen G.M."/>
            <person name="Coulibaly K."/>
            <person name="Kebe B.I."/>
            <person name="Melnick R.L."/>
            <person name="Guiltinan M.J."/>
            <person name="Tyler B.M."/>
            <person name="Meinhardt L.W."/>
            <person name="Bailey B.A."/>
        </authorList>
    </citation>
    <scope>NUCLEOTIDE SEQUENCE [LARGE SCALE GENOMIC DNA]</scope>
    <source>
        <strain evidence="13">sbr112.9</strain>
    </source>
</reference>
<dbReference type="GO" id="GO:0015074">
    <property type="term" value="P:DNA integration"/>
    <property type="evidence" value="ECO:0007669"/>
    <property type="project" value="UniProtKB-KW"/>
</dbReference>
<dbReference type="AlphaFoldDB" id="A0A2P4X2Q5"/>
<keyword evidence="6" id="KW-0229">DNA integration</keyword>
<evidence type="ECO:0000259" key="11">
    <source>
        <dbReference type="Pfam" id="PF07727"/>
    </source>
</evidence>
<dbReference type="InterPro" id="IPR039537">
    <property type="entry name" value="Retrotran_Ty1/copia-like"/>
</dbReference>
<dbReference type="SUPFAM" id="SSF53098">
    <property type="entry name" value="Ribonuclease H-like"/>
    <property type="match status" value="1"/>
</dbReference>
<evidence type="ECO:0000256" key="1">
    <source>
        <dbReference type="ARBA" id="ARBA00022722"/>
    </source>
</evidence>
<keyword evidence="4" id="KW-0378">Hydrolase</keyword>
<keyword evidence="2" id="KW-0479">Metal-binding</keyword>
<keyword evidence="7" id="KW-0695">RNA-directed DNA polymerase</keyword>
<evidence type="ECO:0000256" key="9">
    <source>
        <dbReference type="ARBA" id="ARBA00023172"/>
    </source>
</evidence>
<keyword evidence="10" id="KW-0511">Multifunctional enzyme</keyword>
<keyword evidence="3" id="KW-0255">Endonuclease</keyword>
<dbReference type="InterPro" id="IPR012337">
    <property type="entry name" value="RNaseH-like_sf"/>
</dbReference>
<keyword evidence="5" id="KW-0460">Magnesium</keyword>
<feature type="domain" description="Reverse transcriptase Ty1/copia-type" evidence="11">
    <location>
        <begin position="363"/>
        <end position="478"/>
    </location>
</feature>
<dbReference type="OrthoDB" id="45690at2759"/>
<dbReference type="EMBL" id="NCKW01017007">
    <property type="protein sequence ID" value="POM59841.1"/>
    <property type="molecule type" value="Genomic_DNA"/>
</dbReference>
<dbReference type="GO" id="GO:0003887">
    <property type="term" value="F:DNA-directed DNA polymerase activity"/>
    <property type="evidence" value="ECO:0007669"/>
    <property type="project" value="UniProtKB-KW"/>
</dbReference>
<dbReference type="GO" id="GO:0046872">
    <property type="term" value="F:metal ion binding"/>
    <property type="evidence" value="ECO:0007669"/>
    <property type="project" value="UniProtKB-KW"/>
</dbReference>
<evidence type="ECO:0000313" key="13">
    <source>
        <dbReference type="Proteomes" id="UP000237271"/>
    </source>
</evidence>
<keyword evidence="1" id="KW-0540">Nuclease</keyword>
<dbReference type="InterPro" id="IPR013103">
    <property type="entry name" value="RVT_2"/>
</dbReference>
<dbReference type="InterPro" id="IPR036397">
    <property type="entry name" value="RNaseH_sf"/>
</dbReference>
<keyword evidence="8" id="KW-0548">Nucleotidyltransferase</keyword>
<name>A0A2P4X2Q5_9STRA</name>
<keyword evidence="13" id="KW-1185">Reference proteome</keyword>
<evidence type="ECO:0000256" key="5">
    <source>
        <dbReference type="ARBA" id="ARBA00022842"/>
    </source>
</evidence>
<evidence type="ECO:0000256" key="7">
    <source>
        <dbReference type="ARBA" id="ARBA00022918"/>
    </source>
</evidence>
<evidence type="ECO:0000256" key="3">
    <source>
        <dbReference type="ARBA" id="ARBA00022759"/>
    </source>
</evidence>
<evidence type="ECO:0000256" key="4">
    <source>
        <dbReference type="ARBA" id="ARBA00022801"/>
    </source>
</evidence>
<dbReference type="InterPro" id="IPR043502">
    <property type="entry name" value="DNA/RNA_pol_sf"/>
</dbReference>